<evidence type="ECO:0008006" key="6">
    <source>
        <dbReference type="Google" id="ProtNLM"/>
    </source>
</evidence>
<accession>A0A8T2MKR5</accession>
<dbReference type="EMBL" id="JAFBMS010001590">
    <property type="protein sequence ID" value="KAG9328979.1"/>
    <property type="molecule type" value="Genomic_DNA"/>
</dbReference>
<feature type="domain" description="TNFR-Cys" evidence="2">
    <location>
        <begin position="147"/>
        <end position="181"/>
    </location>
</feature>
<evidence type="ECO:0000259" key="3">
    <source>
        <dbReference type="PROSITE" id="PS51745"/>
    </source>
</evidence>
<organism evidence="4 5">
    <name type="scientific">Albula glossodonta</name>
    <name type="common">roundjaw bonefish</name>
    <dbReference type="NCBI Taxonomy" id="121402"/>
    <lineage>
        <taxon>Eukaryota</taxon>
        <taxon>Metazoa</taxon>
        <taxon>Chordata</taxon>
        <taxon>Craniata</taxon>
        <taxon>Vertebrata</taxon>
        <taxon>Euteleostomi</taxon>
        <taxon>Actinopterygii</taxon>
        <taxon>Neopterygii</taxon>
        <taxon>Teleostei</taxon>
        <taxon>Albuliformes</taxon>
        <taxon>Albulidae</taxon>
        <taxon>Albula</taxon>
    </lineage>
</organism>
<name>A0A8T2MKR5_9TELE</name>
<dbReference type="InterPro" id="IPR053793">
    <property type="entry name" value="PB1-like"/>
</dbReference>
<dbReference type="GO" id="GO:0050830">
    <property type="term" value="P:defense response to Gram-positive bacterium"/>
    <property type="evidence" value="ECO:0007669"/>
    <property type="project" value="TreeGrafter"/>
</dbReference>
<evidence type="ECO:0000256" key="1">
    <source>
        <dbReference type="PROSITE-ProRule" id="PRU00206"/>
    </source>
</evidence>
<dbReference type="GO" id="GO:0046642">
    <property type="term" value="P:negative regulation of alpha-beta T cell proliferation"/>
    <property type="evidence" value="ECO:0007669"/>
    <property type="project" value="TreeGrafter"/>
</dbReference>
<evidence type="ECO:0000313" key="4">
    <source>
        <dbReference type="EMBL" id="KAG9328979.1"/>
    </source>
</evidence>
<dbReference type="GO" id="GO:0002720">
    <property type="term" value="P:positive regulation of cytokine production involved in immune response"/>
    <property type="evidence" value="ECO:0007669"/>
    <property type="project" value="TreeGrafter"/>
</dbReference>
<dbReference type="FunFam" id="2.10.50.10:FF:000007">
    <property type="entry name" value="TNF receptor superfamily member 14"/>
    <property type="match status" value="1"/>
</dbReference>
<dbReference type="AlphaFoldDB" id="A0A8T2MKR5"/>
<keyword evidence="5" id="KW-1185">Reference proteome</keyword>
<protein>
    <recommendedName>
        <fullName evidence="6">TNFR-Cys domain-containing protein</fullName>
    </recommendedName>
</protein>
<dbReference type="PROSITE" id="PS51745">
    <property type="entry name" value="PB1"/>
    <property type="match status" value="1"/>
</dbReference>
<dbReference type="Gene3D" id="2.10.50.10">
    <property type="entry name" value="Tumor Necrosis Factor Receptor, subunit A, domain 2"/>
    <property type="match status" value="1"/>
</dbReference>
<keyword evidence="1" id="KW-1015">Disulfide bond</keyword>
<evidence type="ECO:0000259" key="2">
    <source>
        <dbReference type="PROSITE" id="PS50050"/>
    </source>
</evidence>
<comment type="caution">
    <text evidence="4">The sequence shown here is derived from an EMBL/GenBank/DDBJ whole genome shotgun (WGS) entry which is preliminary data.</text>
</comment>
<feature type="disulfide bond" evidence="1">
    <location>
        <begin position="160"/>
        <end position="173"/>
    </location>
</feature>
<reference evidence="4" key="1">
    <citation type="thesis" date="2021" institute="BYU ScholarsArchive" country="Provo, UT, USA">
        <title>Applications of and Algorithms for Genome Assembly and Genomic Analyses with an Emphasis on Marine Teleosts.</title>
        <authorList>
            <person name="Pickett B.D."/>
        </authorList>
    </citation>
    <scope>NUCLEOTIDE SEQUENCE</scope>
    <source>
        <strain evidence="4">HI-2016</strain>
    </source>
</reference>
<comment type="caution">
    <text evidence="1">Lacks conserved residue(s) required for the propagation of feature annotation.</text>
</comment>
<dbReference type="SUPFAM" id="SSF54277">
    <property type="entry name" value="CAD &amp; PB1 domains"/>
    <property type="match status" value="2"/>
</dbReference>
<feature type="domain" description="PB1" evidence="3">
    <location>
        <begin position="1"/>
        <end position="108"/>
    </location>
</feature>
<evidence type="ECO:0000313" key="5">
    <source>
        <dbReference type="Proteomes" id="UP000824540"/>
    </source>
</evidence>
<proteinExistence type="predicted"/>
<feature type="disulfide bond" evidence="1">
    <location>
        <begin position="184"/>
        <end position="199"/>
    </location>
</feature>
<dbReference type="Proteomes" id="UP000824540">
    <property type="component" value="Unassembled WGS sequence"/>
</dbReference>
<dbReference type="GO" id="GO:2000406">
    <property type="term" value="P:positive regulation of T cell migration"/>
    <property type="evidence" value="ECO:0007669"/>
    <property type="project" value="TreeGrafter"/>
</dbReference>
<feature type="repeat" description="TNFR-Cys" evidence="1">
    <location>
        <begin position="147"/>
        <end position="181"/>
    </location>
</feature>
<dbReference type="PROSITE" id="PS00652">
    <property type="entry name" value="TNFR_NGFR_1"/>
    <property type="match status" value="1"/>
</dbReference>
<dbReference type="Pfam" id="PF00020">
    <property type="entry name" value="TNFR_c6"/>
    <property type="match status" value="1"/>
</dbReference>
<dbReference type="PANTHER" id="PTHR46838:SF1">
    <property type="entry name" value="TUMOR NECROSIS FACTOR RECEPTOR SUPERFAMILY MEMBER 14"/>
    <property type="match status" value="1"/>
</dbReference>
<feature type="domain" description="TNFR-Cys" evidence="2">
    <location>
        <begin position="183"/>
        <end position="224"/>
    </location>
</feature>
<feature type="repeat" description="TNFR-Cys" evidence="1">
    <location>
        <begin position="183"/>
        <end position="224"/>
    </location>
</feature>
<dbReference type="PANTHER" id="PTHR46838">
    <property type="entry name" value="TUMOR NECROSIS FACTOR RECEPTOR SUPERFAMILY MEMBER 14"/>
    <property type="match status" value="1"/>
</dbReference>
<dbReference type="InterPro" id="IPR001368">
    <property type="entry name" value="TNFR/NGFR_Cys_rich_reg"/>
</dbReference>
<dbReference type="Gene3D" id="3.10.20.90">
    <property type="entry name" value="Phosphatidylinositol 3-kinase Catalytic Subunit, Chain A, domain 1"/>
    <property type="match status" value="2"/>
</dbReference>
<dbReference type="OrthoDB" id="6244550at2759"/>
<sequence length="233" mass="25676">MLITDLNASMNYRDLCDEVRVMCSLPQQLPLTLKWIDDEGGEGLQCRIEISKAQSAQPGAGAVGSEKSFRATQERDPCTISSQMELEEAFRLYSRNRNSGLLLHGESLSPFPVFPKKSFLAFLRGLACPVREKTIILINMNSGMSYTCEHAEYDINGQCCPMCAPGTHVHKHCTDSTSTSCKPCFGKTFLDEPNGLVKCRPCTVCDPGLGLIPEKECNFNSDTVWSVGSTLLH</sequence>
<dbReference type="GO" id="GO:0009897">
    <property type="term" value="C:external side of plasma membrane"/>
    <property type="evidence" value="ECO:0007669"/>
    <property type="project" value="TreeGrafter"/>
</dbReference>
<feature type="disulfide bond" evidence="1">
    <location>
        <begin position="163"/>
        <end position="181"/>
    </location>
</feature>
<gene>
    <name evidence="4" type="ORF">JZ751_008525</name>
</gene>
<dbReference type="SUPFAM" id="SSF57586">
    <property type="entry name" value="TNF receptor-like"/>
    <property type="match status" value="1"/>
</dbReference>
<dbReference type="PROSITE" id="PS50050">
    <property type="entry name" value="TNFR_NGFR_2"/>
    <property type="match status" value="2"/>
</dbReference>
<dbReference type="GO" id="GO:0050829">
    <property type="term" value="P:defense response to Gram-negative bacterium"/>
    <property type="evidence" value="ECO:0007669"/>
    <property type="project" value="TreeGrafter"/>
</dbReference>
<dbReference type="SMART" id="SM00208">
    <property type="entry name" value="TNFR"/>
    <property type="match status" value="2"/>
</dbReference>